<dbReference type="EMBL" id="BNJK01000003">
    <property type="protein sequence ID" value="GHP00906.1"/>
    <property type="molecule type" value="Genomic_DNA"/>
</dbReference>
<accession>A0A8J3J240</accession>
<keyword evidence="3" id="KW-1185">Reference proteome</keyword>
<comment type="caution">
    <text evidence="2">The sequence shown here is derived from an EMBL/GenBank/DDBJ whole genome shotgun (WGS) entry which is preliminary data.</text>
</comment>
<evidence type="ECO:0000256" key="1">
    <source>
        <dbReference type="SAM" id="MobiDB-lite"/>
    </source>
</evidence>
<proteinExistence type="predicted"/>
<gene>
    <name evidence="2" type="ORF">KSF_109530</name>
</gene>
<evidence type="ECO:0000313" key="3">
    <source>
        <dbReference type="Proteomes" id="UP000597444"/>
    </source>
</evidence>
<evidence type="ECO:0000313" key="2">
    <source>
        <dbReference type="EMBL" id="GHP00906.1"/>
    </source>
</evidence>
<reference evidence="2" key="1">
    <citation type="submission" date="2020-10" db="EMBL/GenBank/DDBJ databases">
        <title>Taxonomic study of unclassified bacteria belonging to the class Ktedonobacteria.</title>
        <authorList>
            <person name="Yabe S."/>
            <person name="Wang C.M."/>
            <person name="Zheng Y."/>
            <person name="Sakai Y."/>
            <person name="Cavaletti L."/>
            <person name="Monciardini P."/>
            <person name="Donadio S."/>
        </authorList>
    </citation>
    <scope>NUCLEOTIDE SEQUENCE</scope>
    <source>
        <strain evidence="2">ID150040</strain>
    </source>
</reference>
<dbReference type="Proteomes" id="UP000597444">
    <property type="component" value="Unassembled WGS sequence"/>
</dbReference>
<dbReference type="AlphaFoldDB" id="A0A8J3J240"/>
<name>A0A8J3J240_9CHLR</name>
<sequence length="102" mass="11530">MSFIIQLSFSWRPESPRDNRQPYKPAWRSLSSASASFEKCFYLKKRGSSYETFDKKKMQTVPPRRVLLRPPVAGGVCNAASNDWNDSVSDRDQTPARAAGNS</sequence>
<organism evidence="2 3">
    <name type="scientific">Reticulibacter mediterranei</name>
    <dbReference type="NCBI Taxonomy" id="2778369"/>
    <lineage>
        <taxon>Bacteria</taxon>
        <taxon>Bacillati</taxon>
        <taxon>Chloroflexota</taxon>
        <taxon>Ktedonobacteria</taxon>
        <taxon>Ktedonobacterales</taxon>
        <taxon>Reticulibacteraceae</taxon>
        <taxon>Reticulibacter</taxon>
    </lineage>
</organism>
<protein>
    <submittedName>
        <fullName evidence="2">Uncharacterized protein</fullName>
    </submittedName>
</protein>
<feature type="region of interest" description="Disordered" evidence="1">
    <location>
        <begin position="79"/>
        <end position="102"/>
    </location>
</feature>